<name>D4ZHS2_SHEVD</name>
<dbReference type="KEGG" id="svo:SVI_1250"/>
<dbReference type="HOGENOM" id="CLU_3405416_0_0_6"/>
<gene>
    <name evidence="1" type="ordered locus">SVI_1250</name>
</gene>
<reference evidence="2" key="1">
    <citation type="journal article" date="2010" name="Mol. Biosyst.">
        <title>Complete genome sequence and comparative analysis of Shewanella violacea, a psychrophilic and piezophilic bacterium from deep sea floor sediments.</title>
        <authorList>
            <person name="Aono E."/>
            <person name="Baba T."/>
            <person name="Ara T."/>
            <person name="Nishi T."/>
            <person name="Nakamichi T."/>
            <person name="Inamoto E."/>
            <person name="Toyonaga H."/>
            <person name="Hasegawa M."/>
            <person name="Takai Y."/>
            <person name="Okumura Y."/>
            <person name="Baba M."/>
            <person name="Tomita M."/>
            <person name="Kato C."/>
            <person name="Oshima T."/>
            <person name="Nakasone K."/>
            <person name="Mori H."/>
        </authorList>
    </citation>
    <scope>NUCLEOTIDE SEQUENCE [LARGE SCALE GENOMIC DNA]</scope>
    <source>
        <strain evidence="2">JCM 10179 / CIP 106290 / LMG 19151 / DSS12</strain>
    </source>
</reference>
<dbReference type="EMBL" id="AP011177">
    <property type="protein sequence ID" value="BAJ01221.1"/>
    <property type="molecule type" value="Genomic_DNA"/>
</dbReference>
<sequence>MVLAKSSFIIGLSIPHLFHYRINSSRLYNI</sequence>
<evidence type="ECO:0000313" key="1">
    <source>
        <dbReference type="EMBL" id="BAJ01221.1"/>
    </source>
</evidence>
<evidence type="ECO:0000313" key="2">
    <source>
        <dbReference type="Proteomes" id="UP000002350"/>
    </source>
</evidence>
<dbReference type="Proteomes" id="UP000002350">
    <property type="component" value="Chromosome"/>
</dbReference>
<protein>
    <submittedName>
        <fullName evidence="1">Uncharacterized protein</fullName>
    </submittedName>
</protein>
<organism evidence="1 2">
    <name type="scientific">Shewanella violacea (strain JCM 10179 / CIP 106290 / LMG 19151 / DSS12)</name>
    <dbReference type="NCBI Taxonomy" id="637905"/>
    <lineage>
        <taxon>Bacteria</taxon>
        <taxon>Pseudomonadati</taxon>
        <taxon>Pseudomonadota</taxon>
        <taxon>Gammaproteobacteria</taxon>
        <taxon>Alteromonadales</taxon>
        <taxon>Shewanellaceae</taxon>
        <taxon>Shewanella</taxon>
    </lineage>
</organism>
<proteinExistence type="predicted"/>
<accession>D4ZHS2</accession>
<keyword evidence="2" id="KW-1185">Reference proteome</keyword>
<dbReference type="STRING" id="637905.SVI_1250"/>
<dbReference type="AlphaFoldDB" id="D4ZHS2"/>